<reference evidence="8" key="2">
    <citation type="submission" date="2019-11" db="EMBL/GenBank/DDBJ databases">
        <title>Improved Assembly of Tolypothrix boutellei genome.</title>
        <authorList>
            <person name="Sarangi A.N."/>
            <person name="Mukherjee M."/>
            <person name="Ghosh S."/>
            <person name="Singh D."/>
            <person name="Das A."/>
            <person name="Kant S."/>
            <person name="Prusty A."/>
            <person name="Tripathy S."/>
        </authorList>
    </citation>
    <scope>NUCLEOTIDE SEQUENCE</scope>
    <source>
        <strain evidence="8">VB521301</strain>
    </source>
</reference>
<evidence type="ECO:0000313" key="9">
    <source>
        <dbReference type="Proteomes" id="UP000029738"/>
    </source>
</evidence>
<feature type="chain" id="PRO_5035937381" description="Xyloglucanase" evidence="7">
    <location>
        <begin position="22"/>
        <end position="709"/>
    </location>
</feature>
<evidence type="ECO:0000313" key="8">
    <source>
        <dbReference type="EMBL" id="KAF3885345.1"/>
    </source>
</evidence>
<evidence type="ECO:0000256" key="5">
    <source>
        <dbReference type="ARBA" id="ARBA00023326"/>
    </source>
</evidence>
<dbReference type="GO" id="GO:0016798">
    <property type="term" value="F:hydrolase activity, acting on glycosyl bonds"/>
    <property type="evidence" value="ECO:0007669"/>
    <property type="project" value="UniProtKB-KW"/>
</dbReference>
<keyword evidence="5" id="KW-0624">Polysaccharide degradation</keyword>
<comment type="similarity">
    <text evidence="6">Belongs to the glycosyl hydrolase 74 family.</text>
</comment>
<dbReference type="CDD" id="cd15482">
    <property type="entry name" value="Sialidase_non-viral"/>
    <property type="match status" value="1"/>
</dbReference>
<dbReference type="AlphaFoldDB" id="A0A8S9SYZ6"/>
<dbReference type="GO" id="GO:0000272">
    <property type="term" value="P:polysaccharide catabolic process"/>
    <property type="evidence" value="ECO:0007669"/>
    <property type="project" value="UniProtKB-KW"/>
</dbReference>
<dbReference type="Gene3D" id="2.130.10.10">
    <property type="entry name" value="YVTN repeat-like/Quinoprotein amine dehydrogenase"/>
    <property type="match status" value="2"/>
</dbReference>
<evidence type="ECO:0000256" key="2">
    <source>
        <dbReference type="ARBA" id="ARBA00022801"/>
    </source>
</evidence>
<dbReference type="GO" id="GO:0010411">
    <property type="term" value="P:xyloglucan metabolic process"/>
    <property type="evidence" value="ECO:0007669"/>
    <property type="project" value="TreeGrafter"/>
</dbReference>
<dbReference type="RefSeq" id="WP_038087449.1">
    <property type="nucleotide sequence ID" value="NZ_JHEG04000001.1"/>
</dbReference>
<dbReference type="InterPro" id="IPR052025">
    <property type="entry name" value="Xyloglucanase_GH74"/>
</dbReference>
<dbReference type="SUPFAM" id="SSF110296">
    <property type="entry name" value="Oligoxyloglucan reducing end-specific cellobiohydrolase"/>
    <property type="match status" value="2"/>
</dbReference>
<organism evidence="8 9">
    <name type="scientific">Tolypothrix bouteillei VB521301</name>
    <dbReference type="NCBI Taxonomy" id="1479485"/>
    <lineage>
        <taxon>Bacteria</taxon>
        <taxon>Bacillati</taxon>
        <taxon>Cyanobacteriota</taxon>
        <taxon>Cyanophyceae</taxon>
        <taxon>Nostocales</taxon>
        <taxon>Tolypothrichaceae</taxon>
        <taxon>Tolypothrix</taxon>
    </lineage>
</organism>
<evidence type="ECO:0008006" key="10">
    <source>
        <dbReference type="Google" id="ProtNLM"/>
    </source>
</evidence>
<keyword evidence="9" id="KW-1185">Reference proteome</keyword>
<accession>A0A8S9SYZ6</accession>
<evidence type="ECO:0000256" key="7">
    <source>
        <dbReference type="SAM" id="SignalP"/>
    </source>
</evidence>
<evidence type="ECO:0000256" key="6">
    <source>
        <dbReference type="ARBA" id="ARBA00037986"/>
    </source>
</evidence>
<sequence>MNKRLCASLGAIASVAAIALATTTVALMPFEAGCSTTPNYQWNNVAIGGGSYVTGVYIHPLEQDLVYIRTDIGGFYRWNSGDKRWIPLTDNFRLPESNFYGGEALALDPNNPNIVYIAAGKYTNASAGLGTIFKSSDRGTTWTKLNIDLPMGGNESKRWTGERLVVDPFNSNTIFFGSRLNGLWKSLDGGATWFQVSSFVGNPEANIGIAGILFDKNTPGLVFANAYGDGIYKSTDTGVTWERIPGSPSHVNRMALANNGFLYVTHNLGVSKYTNIGWSYITPSDAKTKFNAISVDPKNPDRVLIAYDQYSRIDDSCRIFQSTNGGTKWQKTMYDLDSQVSWWYDWYFASAASAIEFDPTTPGRVWLTDWYGTWHTNNINEPRSLWVNSQTGHEGLVSFALVSPPRGSLLLSGMADVDGFNHSQGLNTYPYTKLGSNNSPRFQDTYSIAYSENNPLRMVRVGGTRWNNTYTGATSTDGGYTWKKFSSFPQHTIPLRVAVSAANPNLFVTIVSEGQPLRTTDGGVSWSRVWGLPNGPKGTWYWGQPLAADKVDSNTFYYYSDGKVYRSSDGGASFSVVNSSLSSEDWSMLKTVPGNQREVWLSLNRNGLYRSKDGGTTFAKIAGVERAYLFAFGKPQPGSTIAALYLYGKVSDLGEGIFRSLDNGKTWISIGDPQIPIGNDPNVMEASTQQFGLVFIGTNGRGVFYGIPK</sequence>
<dbReference type="PANTHER" id="PTHR43739">
    <property type="entry name" value="XYLOGLUCANASE (EUROFUNG)"/>
    <property type="match status" value="1"/>
</dbReference>
<feature type="signal peptide" evidence="7">
    <location>
        <begin position="1"/>
        <end position="21"/>
    </location>
</feature>
<keyword evidence="1 7" id="KW-0732">Signal</keyword>
<evidence type="ECO:0000256" key="1">
    <source>
        <dbReference type="ARBA" id="ARBA00022729"/>
    </source>
</evidence>
<dbReference type="InterPro" id="IPR015943">
    <property type="entry name" value="WD40/YVTN_repeat-like_dom_sf"/>
</dbReference>
<dbReference type="PANTHER" id="PTHR43739:SF2">
    <property type="entry name" value="OLIGOXYLOGLUCAN-REDUCING END-SPECIFIC XYLOGLUCANASE-RELATED"/>
    <property type="match status" value="1"/>
</dbReference>
<dbReference type="Proteomes" id="UP000029738">
    <property type="component" value="Unassembled WGS sequence"/>
</dbReference>
<dbReference type="EMBL" id="JHEG04000001">
    <property type="protein sequence ID" value="KAF3885345.1"/>
    <property type="molecule type" value="Genomic_DNA"/>
</dbReference>
<keyword evidence="4" id="KW-0326">Glycosidase</keyword>
<comment type="caution">
    <text evidence="8">The sequence shown here is derived from an EMBL/GenBank/DDBJ whole genome shotgun (WGS) entry which is preliminary data.</text>
</comment>
<name>A0A8S9SYZ6_9CYAN</name>
<reference evidence="8" key="1">
    <citation type="journal article" date="2015" name="Genome Announc.">
        <title>Draft Genome Sequence of Tolypothrix boutellei Strain VB521301.</title>
        <authorList>
            <person name="Chandrababunaidu M.M."/>
            <person name="Singh D."/>
            <person name="Sen D."/>
            <person name="Bhan S."/>
            <person name="Das S."/>
            <person name="Gupta A."/>
            <person name="Adhikary S.P."/>
            <person name="Tripathy S."/>
        </authorList>
    </citation>
    <scope>NUCLEOTIDE SEQUENCE</scope>
    <source>
        <strain evidence="8">VB521301</strain>
    </source>
</reference>
<proteinExistence type="inferred from homology"/>
<keyword evidence="2" id="KW-0378">Hydrolase</keyword>
<protein>
    <recommendedName>
        <fullName evidence="10">Xyloglucanase</fullName>
    </recommendedName>
</protein>
<gene>
    <name evidence="8" type="ORF">DA73_0400007635</name>
</gene>
<evidence type="ECO:0000256" key="4">
    <source>
        <dbReference type="ARBA" id="ARBA00023295"/>
    </source>
</evidence>
<keyword evidence="3" id="KW-0119">Carbohydrate metabolism</keyword>
<evidence type="ECO:0000256" key="3">
    <source>
        <dbReference type="ARBA" id="ARBA00023277"/>
    </source>
</evidence>